<dbReference type="AlphaFoldDB" id="A0A0A9G3V5"/>
<proteinExistence type="predicted"/>
<reference evidence="1" key="1">
    <citation type="submission" date="2014-09" db="EMBL/GenBank/DDBJ databases">
        <authorList>
            <person name="Magalhaes I.L.F."/>
            <person name="Oliveira U."/>
            <person name="Santos F.R."/>
            <person name="Vidigal T.H.D.A."/>
            <person name="Brescovit A.D."/>
            <person name="Santos A.J."/>
        </authorList>
    </citation>
    <scope>NUCLEOTIDE SEQUENCE</scope>
    <source>
        <tissue evidence="1">Shoot tissue taken approximately 20 cm above the soil surface</tissue>
    </source>
</reference>
<reference evidence="1" key="2">
    <citation type="journal article" date="2015" name="Data Brief">
        <title>Shoot transcriptome of the giant reed, Arundo donax.</title>
        <authorList>
            <person name="Barrero R.A."/>
            <person name="Guerrero F.D."/>
            <person name="Moolhuijzen P."/>
            <person name="Goolsby J.A."/>
            <person name="Tidwell J."/>
            <person name="Bellgard S.E."/>
            <person name="Bellgard M.I."/>
        </authorList>
    </citation>
    <scope>NUCLEOTIDE SEQUENCE</scope>
    <source>
        <tissue evidence="1">Shoot tissue taken approximately 20 cm above the soil surface</tissue>
    </source>
</reference>
<dbReference type="EMBL" id="GBRH01179782">
    <property type="protein sequence ID" value="JAE18114.1"/>
    <property type="molecule type" value="Transcribed_RNA"/>
</dbReference>
<name>A0A0A9G3V5_ARUDO</name>
<sequence>MVASEISNDGSIQLDFNKMIFPSWKDRHYQN</sequence>
<organism evidence="1">
    <name type="scientific">Arundo donax</name>
    <name type="common">Giant reed</name>
    <name type="synonym">Donax arundinaceus</name>
    <dbReference type="NCBI Taxonomy" id="35708"/>
    <lineage>
        <taxon>Eukaryota</taxon>
        <taxon>Viridiplantae</taxon>
        <taxon>Streptophyta</taxon>
        <taxon>Embryophyta</taxon>
        <taxon>Tracheophyta</taxon>
        <taxon>Spermatophyta</taxon>
        <taxon>Magnoliopsida</taxon>
        <taxon>Liliopsida</taxon>
        <taxon>Poales</taxon>
        <taxon>Poaceae</taxon>
        <taxon>PACMAD clade</taxon>
        <taxon>Arundinoideae</taxon>
        <taxon>Arundineae</taxon>
        <taxon>Arundo</taxon>
    </lineage>
</organism>
<accession>A0A0A9G3V5</accession>
<protein>
    <submittedName>
        <fullName evidence="1">Uncharacterized protein</fullName>
    </submittedName>
</protein>
<evidence type="ECO:0000313" key="1">
    <source>
        <dbReference type="EMBL" id="JAE18114.1"/>
    </source>
</evidence>